<feature type="region of interest" description="Disordered" evidence="1">
    <location>
        <begin position="1"/>
        <end position="27"/>
    </location>
</feature>
<evidence type="ECO:0000256" key="1">
    <source>
        <dbReference type="SAM" id="MobiDB-lite"/>
    </source>
</evidence>
<name>E7RW48_9BURK</name>
<proteinExistence type="predicted"/>
<comment type="caution">
    <text evidence="2">The sequence shown here is derived from an EMBL/GenBank/DDBJ whole genome shotgun (WGS) entry which is preliminary data.</text>
</comment>
<organism evidence="2 3">
    <name type="scientific">Lautropia mirabilis ATCC 51599</name>
    <dbReference type="NCBI Taxonomy" id="887898"/>
    <lineage>
        <taxon>Bacteria</taxon>
        <taxon>Pseudomonadati</taxon>
        <taxon>Pseudomonadota</taxon>
        <taxon>Betaproteobacteria</taxon>
        <taxon>Burkholderiales</taxon>
        <taxon>Burkholderiaceae</taxon>
        <taxon>Lautropia</taxon>
    </lineage>
</organism>
<evidence type="ECO:0000313" key="3">
    <source>
        <dbReference type="Proteomes" id="UP000011021"/>
    </source>
</evidence>
<dbReference type="EMBL" id="AEQP01000003">
    <property type="protein sequence ID" value="EFV95531.1"/>
    <property type="molecule type" value="Genomic_DNA"/>
</dbReference>
<reference evidence="2 3" key="1">
    <citation type="submission" date="2010-12" db="EMBL/GenBank/DDBJ databases">
        <authorList>
            <person name="Muzny D."/>
            <person name="Qin X."/>
            <person name="Deng J."/>
            <person name="Jiang H."/>
            <person name="Liu Y."/>
            <person name="Qu J."/>
            <person name="Song X.-Z."/>
            <person name="Zhang L."/>
            <person name="Thornton R."/>
            <person name="Coyle M."/>
            <person name="Francisco L."/>
            <person name="Jackson L."/>
            <person name="Javaid M."/>
            <person name="Korchina V."/>
            <person name="Kovar C."/>
            <person name="Mata R."/>
            <person name="Mathew T."/>
            <person name="Ngo R."/>
            <person name="Nguyen L."/>
            <person name="Nguyen N."/>
            <person name="Okwuonu G."/>
            <person name="Ongeri F."/>
            <person name="Pham C."/>
            <person name="Simmons D."/>
            <person name="Wilczek-Boney K."/>
            <person name="Hale W."/>
            <person name="Jakkamsetti A."/>
            <person name="Pham P."/>
            <person name="Ruth R."/>
            <person name="San Lucas F."/>
            <person name="Warren J."/>
            <person name="Zhang J."/>
            <person name="Zhao Z."/>
            <person name="Zhou C."/>
            <person name="Zhu D."/>
            <person name="Lee S."/>
            <person name="Bess C."/>
            <person name="Blankenburg K."/>
            <person name="Forbes L."/>
            <person name="Fu Q."/>
            <person name="Gubbala S."/>
            <person name="Hirani K."/>
            <person name="Jayaseelan J.C."/>
            <person name="Lara F."/>
            <person name="Munidasa M."/>
            <person name="Palculict T."/>
            <person name="Patil S."/>
            <person name="Pu L.-L."/>
            <person name="Saada N."/>
            <person name="Tang L."/>
            <person name="Weissenberger G."/>
            <person name="Zhu Y."/>
            <person name="Hemphill L."/>
            <person name="Shang Y."/>
            <person name="Youmans B."/>
            <person name="Ayvaz T."/>
            <person name="Ross M."/>
            <person name="Santibanez J."/>
            <person name="Aqrawi P."/>
            <person name="Gross S."/>
            <person name="Joshi V."/>
            <person name="Fowler G."/>
            <person name="Nazareth L."/>
            <person name="Reid J."/>
            <person name="Worley K."/>
            <person name="Petrosino J."/>
            <person name="Highlander S."/>
            <person name="Gibbs R."/>
        </authorList>
    </citation>
    <scope>NUCLEOTIDE SEQUENCE [LARGE SCALE GENOMIC DNA]</scope>
    <source>
        <strain evidence="2 3">ATCC 51599</strain>
    </source>
</reference>
<protein>
    <submittedName>
        <fullName evidence="2">Uncharacterized protein</fullName>
    </submittedName>
</protein>
<gene>
    <name evidence="2" type="ORF">HMPREF0551_1019</name>
</gene>
<dbReference type="AlphaFoldDB" id="E7RW48"/>
<dbReference type="Proteomes" id="UP000011021">
    <property type="component" value="Unassembled WGS sequence"/>
</dbReference>
<evidence type="ECO:0000313" key="2">
    <source>
        <dbReference type="EMBL" id="EFV95531.1"/>
    </source>
</evidence>
<sequence length="57" mass="5956">MSAGCPKAGVKKGVPQRWRDGGSGSVIIDTDRGTCPDCLPGFWMSPGRAGTGWSEKC</sequence>
<accession>E7RW48</accession>
<keyword evidence="3" id="KW-1185">Reference proteome</keyword>
<dbReference type="HOGENOM" id="CLU_2991127_0_0_4"/>